<evidence type="ECO:0000259" key="7">
    <source>
        <dbReference type="PROSITE" id="PS50968"/>
    </source>
</evidence>
<feature type="region of interest" description="Disordered" evidence="6">
    <location>
        <begin position="163"/>
        <end position="247"/>
    </location>
</feature>
<evidence type="ECO:0000313" key="10">
    <source>
        <dbReference type="Proteomes" id="UP001597187"/>
    </source>
</evidence>
<dbReference type="Pfam" id="PF00364">
    <property type="entry name" value="Biotin_lipoyl"/>
    <property type="match status" value="1"/>
</dbReference>
<comment type="similarity">
    <text evidence="2">Belongs to the 2-oxoacid dehydrogenase family.</text>
</comment>
<dbReference type="InterPro" id="IPR023213">
    <property type="entry name" value="CAT-like_dom_sf"/>
</dbReference>
<feature type="compositionally biased region" description="Low complexity" evidence="6">
    <location>
        <begin position="227"/>
        <end position="239"/>
    </location>
</feature>
<accession>A0ABD6AV51</accession>
<dbReference type="CDD" id="cd06849">
    <property type="entry name" value="lipoyl_domain"/>
    <property type="match status" value="1"/>
</dbReference>
<dbReference type="InterPro" id="IPR000089">
    <property type="entry name" value="Biotin_lipoyl"/>
</dbReference>
<dbReference type="PANTHER" id="PTHR43178:SF5">
    <property type="entry name" value="LIPOAMIDE ACYLTRANSFERASE COMPONENT OF BRANCHED-CHAIN ALPHA-KETO ACID DEHYDROGENASE COMPLEX, MITOCHONDRIAL"/>
    <property type="match status" value="1"/>
</dbReference>
<dbReference type="EMBL" id="JBHUDC010000003">
    <property type="protein sequence ID" value="MFD1513410.1"/>
    <property type="molecule type" value="Genomic_DNA"/>
</dbReference>
<evidence type="ECO:0000256" key="6">
    <source>
        <dbReference type="SAM" id="MobiDB-lite"/>
    </source>
</evidence>
<comment type="cofactor">
    <cofactor evidence="1">
        <name>(R)-lipoate</name>
        <dbReference type="ChEBI" id="CHEBI:83088"/>
    </cofactor>
</comment>
<comment type="caution">
    <text evidence="9">The sequence shown here is derived from an EMBL/GenBank/DDBJ whole genome shotgun (WGS) entry which is preliminary data.</text>
</comment>
<feature type="domain" description="Peripheral subunit-binding (PSBD)" evidence="8">
    <location>
        <begin position="246"/>
        <end position="283"/>
    </location>
</feature>
<dbReference type="Gene3D" id="3.30.559.10">
    <property type="entry name" value="Chloramphenicol acetyltransferase-like domain"/>
    <property type="match status" value="1"/>
</dbReference>
<proteinExistence type="inferred from homology"/>
<dbReference type="SUPFAM" id="SSF52777">
    <property type="entry name" value="CoA-dependent acyltransferases"/>
    <property type="match status" value="1"/>
</dbReference>
<dbReference type="Pfam" id="PF02817">
    <property type="entry name" value="E3_binding"/>
    <property type="match status" value="3"/>
</dbReference>
<keyword evidence="5" id="KW-0012">Acyltransferase</keyword>
<evidence type="ECO:0000256" key="3">
    <source>
        <dbReference type="ARBA" id="ARBA00022679"/>
    </source>
</evidence>
<name>A0ABD6AV51_9EURY</name>
<dbReference type="AlphaFoldDB" id="A0ABD6AV51"/>
<keyword evidence="3" id="KW-0808">Transferase</keyword>
<evidence type="ECO:0000259" key="8">
    <source>
        <dbReference type="PROSITE" id="PS51826"/>
    </source>
</evidence>
<dbReference type="InterPro" id="IPR001078">
    <property type="entry name" value="2-oxoacid_DH_actylTfrase"/>
</dbReference>
<dbReference type="PROSITE" id="PS50968">
    <property type="entry name" value="BIOTINYL_LIPOYL"/>
    <property type="match status" value="1"/>
</dbReference>
<feature type="domain" description="Peripheral subunit-binding (PSBD)" evidence="8">
    <location>
        <begin position="177"/>
        <end position="214"/>
    </location>
</feature>
<dbReference type="InterPro" id="IPR050743">
    <property type="entry name" value="2-oxoacid_DH_E2_comp"/>
</dbReference>
<evidence type="ECO:0000256" key="1">
    <source>
        <dbReference type="ARBA" id="ARBA00001938"/>
    </source>
</evidence>
<dbReference type="RefSeq" id="WP_250873363.1">
    <property type="nucleotide sequence ID" value="NZ_JALXFV010000003.1"/>
</dbReference>
<dbReference type="InterPro" id="IPR036625">
    <property type="entry name" value="E3-bd_dom_sf"/>
</dbReference>
<reference evidence="9 10" key="1">
    <citation type="journal article" date="2019" name="Int. J. Syst. Evol. Microbiol.">
        <title>The Global Catalogue of Microorganisms (GCM) 10K type strain sequencing project: providing services to taxonomists for standard genome sequencing and annotation.</title>
        <authorList>
            <consortium name="The Broad Institute Genomics Platform"/>
            <consortium name="The Broad Institute Genome Sequencing Center for Infectious Disease"/>
            <person name="Wu L."/>
            <person name="Ma J."/>
        </authorList>
    </citation>
    <scope>NUCLEOTIDE SEQUENCE [LARGE SCALE GENOMIC DNA]</scope>
    <source>
        <strain evidence="9 10">CGMCC 1.12563</strain>
    </source>
</reference>
<protein>
    <submittedName>
        <fullName evidence="9">2-oxo acid dehydrogenase subunit E2</fullName>
    </submittedName>
</protein>
<dbReference type="SUPFAM" id="SSF47005">
    <property type="entry name" value="Peripheral subunit-binding domain of 2-oxo acid dehydrogenase complex"/>
    <property type="match status" value="3"/>
</dbReference>
<keyword evidence="4" id="KW-0450">Lipoyl</keyword>
<dbReference type="PROSITE" id="PS51826">
    <property type="entry name" value="PSBD"/>
    <property type="match status" value="3"/>
</dbReference>
<dbReference type="GO" id="GO:0016746">
    <property type="term" value="F:acyltransferase activity"/>
    <property type="evidence" value="ECO:0007669"/>
    <property type="project" value="UniProtKB-KW"/>
</dbReference>
<feature type="domain" description="Lipoyl-binding" evidence="7">
    <location>
        <begin position="2"/>
        <end position="77"/>
    </location>
</feature>
<evidence type="ECO:0000256" key="2">
    <source>
        <dbReference type="ARBA" id="ARBA00007317"/>
    </source>
</evidence>
<dbReference type="InterPro" id="IPR003016">
    <property type="entry name" value="2-oxoA_DH_lipoyl-BS"/>
</dbReference>
<dbReference type="Proteomes" id="UP001597187">
    <property type="component" value="Unassembled WGS sequence"/>
</dbReference>
<dbReference type="Gene3D" id="2.40.50.100">
    <property type="match status" value="1"/>
</dbReference>
<dbReference type="SUPFAM" id="SSF51230">
    <property type="entry name" value="Single hybrid motif"/>
    <property type="match status" value="1"/>
</dbReference>
<feature type="compositionally biased region" description="Basic and acidic residues" evidence="6">
    <location>
        <begin position="290"/>
        <end position="309"/>
    </location>
</feature>
<evidence type="ECO:0000256" key="4">
    <source>
        <dbReference type="ARBA" id="ARBA00022823"/>
    </source>
</evidence>
<sequence>MSYIVKMPKLGMDMDQGTIVEWFVDEGDEVTEGEVVAEIESEKTTGEITVREDGIIHERLLNVGDSTGPGGAVAIVGAPDEDVSDLLAETGVEANNTATETVADEPTETTSVSGNGKSAVAQVDVKATPRAKRRAEEVDIDLATVEGTGPQGAVTADDVDEAAAAANEETASERSVKASPRAKRRAEELEVDLSTVEGTGPQGTVTADDVEAAANTVESEPASPAPSTGESETASTATGQGQERVFASPRVRRLARELGVDIESVDGTGVGGAITEPDVRAADDGVAASTDKRATEHTEPPGTRDEERPLGSMRRTIANRLGQSYQNAVHVTIHRTAAAADLLAAAKAAKAGLDAAVSVNDVLLLAVSATLDAHPEFNATAEDKVHQLHEEHNICVAVDIDAGLVAPVVRTVDQLSLSEVTEERRAVTDRALAGEHTMSDLTGGTFTISNLGGLGVESFDPIINPPQVAILGVDAIADDVVPGEDGEPTVEKRIGFDLSFDHRFVDGADAARFMQTLVTHVEDPWPLVVEASAR</sequence>
<feature type="region of interest" description="Disordered" evidence="6">
    <location>
        <begin position="284"/>
        <end position="310"/>
    </location>
</feature>
<keyword evidence="10" id="KW-1185">Reference proteome</keyword>
<dbReference type="InterPro" id="IPR004167">
    <property type="entry name" value="PSBD"/>
</dbReference>
<dbReference type="PROSITE" id="PS00189">
    <property type="entry name" value="LIPOYL"/>
    <property type="match status" value="1"/>
</dbReference>
<evidence type="ECO:0000256" key="5">
    <source>
        <dbReference type="ARBA" id="ARBA00023315"/>
    </source>
</evidence>
<dbReference type="PANTHER" id="PTHR43178">
    <property type="entry name" value="DIHYDROLIPOAMIDE ACETYLTRANSFERASE COMPONENT OF PYRUVATE DEHYDROGENASE COMPLEX"/>
    <property type="match status" value="1"/>
</dbReference>
<organism evidence="9 10">
    <name type="scientific">Halomarina rubra</name>
    <dbReference type="NCBI Taxonomy" id="2071873"/>
    <lineage>
        <taxon>Archaea</taxon>
        <taxon>Methanobacteriati</taxon>
        <taxon>Methanobacteriota</taxon>
        <taxon>Stenosarchaea group</taxon>
        <taxon>Halobacteria</taxon>
        <taxon>Halobacteriales</taxon>
        <taxon>Natronomonadaceae</taxon>
        <taxon>Halomarina</taxon>
    </lineage>
</organism>
<dbReference type="Gene3D" id="4.10.320.10">
    <property type="entry name" value="E3-binding domain"/>
    <property type="match status" value="3"/>
</dbReference>
<evidence type="ECO:0000313" key="9">
    <source>
        <dbReference type="EMBL" id="MFD1513410.1"/>
    </source>
</evidence>
<dbReference type="InterPro" id="IPR011053">
    <property type="entry name" value="Single_hybrid_motif"/>
</dbReference>
<dbReference type="Pfam" id="PF00198">
    <property type="entry name" value="2-oxoacid_dh"/>
    <property type="match status" value="1"/>
</dbReference>
<feature type="domain" description="Peripheral subunit-binding (PSBD)" evidence="8">
    <location>
        <begin position="126"/>
        <end position="163"/>
    </location>
</feature>
<gene>
    <name evidence="9" type="ORF">ACFSBT_08980</name>
</gene>